<dbReference type="EnsemblPlants" id="AVESA.00010b.r2.1AG0004440.1">
    <property type="protein sequence ID" value="AVESA.00010b.r2.1AG0004440.1.CDS.1"/>
    <property type="gene ID" value="AVESA.00010b.r2.1AG0004440"/>
</dbReference>
<proteinExistence type="predicted"/>
<evidence type="ECO:0000313" key="1">
    <source>
        <dbReference type="EnsemblPlants" id="AVESA.00010b.r2.1AG0004440.1.CDS.1"/>
    </source>
</evidence>
<dbReference type="Proteomes" id="UP001732700">
    <property type="component" value="Chromosome 1A"/>
</dbReference>
<reference evidence="1" key="2">
    <citation type="submission" date="2025-09" db="UniProtKB">
        <authorList>
            <consortium name="EnsemblPlants"/>
        </authorList>
    </citation>
    <scope>IDENTIFICATION</scope>
</reference>
<sequence length="382" mass="44395">MDSKRCFTVETLTDDLVVEILCRVPFESFCRFKCVCKAWLAFSSDQHYRQKLPKIPSLLLGCKYYIQRVSLSPNDEEIDGALTFLPRREHIELVDCCNGLVLCKYTDAPPDICRFILCNPATREWRMLPDTHTDQYETWSGCKSILAFDPSWSAHFYVFNFQENRYKVWPFGFGKLEVFSSNLSTWVVDNDWRSMIEVEKPHIFIGGVLHVQTNGREILVLEGLEAMGSGIQPHGFTIKMPEDRYGLANGCFGQSSGFLLCAFPEEGGHRVAVWGLDSYRPCEWSRKHFLSLQNALGRDYFDRIGYWHMLSCWRGYQILSLDLEREVLFLLDREAKKLLSYNISKGKLSEIHCSCPPWNTIFFRLPFWKCNYYVACYTKLPG</sequence>
<reference evidence="1" key="1">
    <citation type="submission" date="2021-05" db="EMBL/GenBank/DDBJ databases">
        <authorList>
            <person name="Scholz U."/>
            <person name="Mascher M."/>
            <person name="Fiebig A."/>
        </authorList>
    </citation>
    <scope>NUCLEOTIDE SEQUENCE [LARGE SCALE GENOMIC DNA]</scope>
</reference>
<keyword evidence="2" id="KW-1185">Reference proteome</keyword>
<organism evidence="1 2">
    <name type="scientific">Avena sativa</name>
    <name type="common">Oat</name>
    <dbReference type="NCBI Taxonomy" id="4498"/>
    <lineage>
        <taxon>Eukaryota</taxon>
        <taxon>Viridiplantae</taxon>
        <taxon>Streptophyta</taxon>
        <taxon>Embryophyta</taxon>
        <taxon>Tracheophyta</taxon>
        <taxon>Spermatophyta</taxon>
        <taxon>Magnoliopsida</taxon>
        <taxon>Liliopsida</taxon>
        <taxon>Poales</taxon>
        <taxon>Poaceae</taxon>
        <taxon>BOP clade</taxon>
        <taxon>Pooideae</taxon>
        <taxon>Poodae</taxon>
        <taxon>Poeae</taxon>
        <taxon>Poeae Chloroplast Group 1 (Aveneae type)</taxon>
        <taxon>Aveninae</taxon>
        <taxon>Avena</taxon>
    </lineage>
</organism>
<protein>
    <submittedName>
        <fullName evidence="1">Uncharacterized protein</fullName>
    </submittedName>
</protein>
<accession>A0ACD5T7C3</accession>
<name>A0ACD5T7C3_AVESA</name>
<evidence type="ECO:0000313" key="2">
    <source>
        <dbReference type="Proteomes" id="UP001732700"/>
    </source>
</evidence>